<name>A0A6A5EAD7_PERFL</name>
<gene>
    <name evidence="19" type="ORF">PFLUV_G00177990</name>
</gene>
<feature type="domain" description="EGF-like" evidence="16">
    <location>
        <begin position="89"/>
        <end position="127"/>
    </location>
</feature>
<keyword evidence="8" id="KW-0130">Cell adhesion</keyword>
<protein>
    <recommendedName>
        <fullName evidence="21">CD97 antigen</fullName>
    </recommendedName>
</protein>
<evidence type="ECO:0000313" key="20">
    <source>
        <dbReference type="Proteomes" id="UP000465112"/>
    </source>
</evidence>
<evidence type="ECO:0000256" key="14">
    <source>
        <dbReference type="SAM" id="Phobius"/>
    </source>
</evidence>
<dbReference type="PRINTS" id="PR01278">
    <property type="entry name" value="CD97PROTEIN"/>
</dbReference>
<keyword evidence="6" id="KW-0677">Repeat</keyword>
<keyword evidence="2" id="KW-1003">Cell membrane</keyword>
<evidence type="ECO:0000256" key="11">
    <source>
        <dbReference type="ARBA" id="ARBA00023157"/>
    </source>
</evidence>
<keyword evidence="9 14" id="KW-1133">Transmembrane helix</keyword>
<dbReference type="GO" id="GO:0030855">
    <property type="term" value="P:epithelial cell differentiation"/>
    <property type="evidence" value="ECO:0007669"/>
    <property type="project" value="UniProtKB-ARBA"/>
</dbReference>
<evidence type="ECO:0000259" key="16">
    <source>
        <dbReference type="PROSITE" id="PS50026"/>
    </source>
</evidence>
<dbReference type="InterPro" id="IPR009030">
    <property type="entry name" value="Growth_fac_rcpt_cys_sf"/>
</dbReference>
<dbReference type="GO" id="GO:0005886">
    <property type="term" value="C:plasma membrane"/>
    <property type="evidence" value="ECO:0007669"/>
    <property type="project" value="UniProtKB-SubCell"/>
</dbReference>
<evidence type="ECO:0000256" key="4">
    <source>
        <dbReference type="ARBA" id="ARBA00022692"/>
    </source>
</evidence>
<feature type="transmembrane region" description="Helical" evidence="14">
    <location>
        <begin position="653"/>
        <end position="675"/>
    </location>
</feature>
<dbReference type="SUPFAM" id="SSF57184">
    <property type="entry name" value="Growth factor receptor domain"/>
    <property type="match status" value="1"/>
</dbReference>
<dbReference type="GO" id="GO:0007189">
    <property type="term" value="P:adenylate cyclase-activating G protein-coupled receptor signaling pathway"/>
    <property type="evidence" value="ECO:0007669"/>
    <property type="project" value="TreeGrafter"/>
</dbReference>
<dbReference type="InterPro" id="IPR018097">
    <property type="entry name" value="EGF_Ca-bd_CS"/>
</dbReference>
<proteinExistence type="predicted"/>
<dbReference type="SMART" id="SM00303">
    <property type="entry name" value="GPS"/>
    <property type="match status" value="1"/>
</dbReference>
<dbReference type="InterPro" id="IPR057244">
    <property type="entry name" value="GAIN_B"/>
</dbReference>
<evidence type="ECO:0000256" key="7">
    <source>
        <dbReference type="ARBA" id="ARBA00022837"/>
    </source>
</evidence>
<feature type="domain" description="EGF-like" evidence="16">
    <location>
        <begin position="38"/>
        <end position="82"/>
    </location>
</feature>
<keyword evidence="20" id="KW-1185">Reference proteome</keyword>
<feature type="transmembrane region" description="Helical" evidence="14">
    <location>
        <begin position="777"/>
        <end position="796"/>
    </location>
</feature>
<dbReference type="Gene3D" id="2.60.220.50">
    <property type="match status" value="1"/>
</dbReference>
<dbReference type="SUPFAM" id="SSF57196">
    <property type="entry name" value="EGF/Laminin"/>
    <property type="match status" value="3"/>
</dbReference>
<dbReference type="Proteomes" id="UP000465112">
    <property type="component" value="Chromosome 15"/>
</dbReference>
<keyword evidence="7" id="KW-0106">Calcium</keyword>
<keyword evidence="11" id="KW-1015">Disulfide bond</keyword>
<dbReference type="InterPro" id="IPR003056">
    <property type="entry name" value="GPCR_2_ADGRE2_ADGRE5"/>
</dbReference>
<feature type="chain" id="PRO_5025507197" description="CD97 antigen" evidence="15">
    <location>
        <begin position="22"/>
        <end position="876"/>
    </location>
</feature>
<dbReference type="GO" id="GO:0004930">
    <property type="term" value="F:G protein-coupled receptor activity"/>
    <property type="evidence" value="ECO:0007669"/>
    <property type="project" value="InterPro"/>
</dbReference>
<dbReference type="Pfam" id="PF01825">
    <property type="entry name" value="GPS"/>
    <property type="match status" value="1"/>
</dbReference>
<dbReference type="InterPro" id="IPR000742">
    <property type="entry name" value="EGF"/>
</dbReference>
<dbReference type="SMART" id="SM00181">
    <property type="entry name" value="EGF"/>
    <property type="match status" value="6"/>
</dbReference>
<dbReference type="Pfam" id="PF07645">
    <property type="entry name" value="EGF_CA"/>
    <property type="match status" value="5"/>
</dbReference>
<evidence type="ECO:0000256" key="10">
    <source>
        <dbReference type="ARBA" id="ARBA00023136"/>
    </source>
</evidence>
<organism evidence="19 20">
    <name type="scientific">Perca fluviatilis</name>
    <name type="common">European perch</name>
    <dbReference type="NCBI Taxonomy" id="8168"/>
    <lineage>
        <taxon>Eukaryota</taxon>
        <taxon>Metazoa</taxon>
        <taxon>Chordata</taxon>
        <taxon>Craniata</taxon>
        <taxon>Vertebrata</taxon>
        <taxon>Euteleostomi</taxon>
        <taxon>Actinopterygii</taxon>
        <taxon>Neopterygii</taxon>
        <taxon>Teleostei</taxon>
        <taxon>Neoteleostei</taxon>
        <taxon>Acanthomorphata</taxon>
        <taxon>Eupercaria</taxon>
        <taxon>Perciformes</taxon>
        <taxon>Percoidei</taxon>
        <taxon>Percidae</taxon>
        <taxon>Percinae</taxon>
        <taxon>Perca</taxon>
    </lineage>
</organism>
<dbReference type="GO" id="GO:0005509">
    <property type="term" value="F:calcium ion binding"/>
    <property type="evidence" value="ECO:0007669"/>
    <property type="project" value="InterPro"/>
</dbReference>
<feature type="domain" description="EGF-like" evidence="16">
    <location>
        <begin position="189"/>
        <end position="226"/>
    </location>
</feature>
<feature type="signal peptide" evidence="15">
    <location>
        <begin position="1"/>
        <end position="21"/>
    </location>
</feature>
<dbReference type="SMART" id="SM00179">
    <property type="entry name" value="EGF_CA"/>
    <property type="match status" value="6"/>
</dbReference>
<evidence type="ECO:0000256" key="6">
    <source>
        <dbReference type="ARBA" id="ARBA00022737"/>
    </source>
</evidence>
<dbReference type="AlphaFoldDB" id="A0A6A5EAD7"/>
<evidence type="ECO:0000256" key="9">
    <source>
        <dbReference type="ARBA" id="ARBA00022989"/>
    </source>
</evidence>
<dbReference type="CDD" id="cd00054">
    <property type="entry name" value="EGF_CA"/>
    <property type="match status" value="5"/>
</dbReference>
<dbReference type="FunFam" id="1.20.1070.10:FF:000136">
    <property type="entry name" value="Adhesion G protein-coupled receptor E5"/>
    <property type="match status" value="1"/>
</dbReference>
<dbReference type="InterPro" id="IPR000832">
    <property type="entry name" value="GPCR_2_secretin-like"/>
</dbReference>
<feature type="domain" description="GAIN-B" evidence="17">
    <location>
        <begin position="415"/>
        <end position="584"/>
    </location>
</feature>
<dbReference type="FunFam" id="2.10.25.10:FF:000005">
    <property type="entry name" value="Fibrillin 2"/>
    <property type="match status" value="1"/>
</dbReference>
<dbReference type="PANTHER" id="PTHR12011:SF433">
    <property type="entry name" value="ADHESION G PROTEIN-COUPLED RECEPTOR E1-LIKE-RELATED"/>
    <property type="match status" value="1"/>
</dbReference>
<feature type="transmembrane region" description="Helical" evidence="14">
    <location>
        <begin position="594"/>
        <end position="617"/>
    </location>
</feature>
<dbReference type="PROSITE" id="PS00010">
    <property type="entry name" value="ASX_HYDROXYL"/>
    <property type="match status" value="3"/>
</dbReference>
<dbReference type="SUPFAM" id="SSF81321">
    <property type="entry name" value="Family A G protein-coupled receptor-like"/>
    <property type="match status" value="1"/>
</dbReference>
<evidence type="ECO:0000256" key="8">
    <source>
        <dbReference type="ARBA" id="ARBA00022889"/>
    </source>
</evidence>
<evidence type="ECO:0000256" key="3">
    <source>
        <dbReference type="ARBA" id="ARBA00022536"/>
    </source>
</evidence>
<dbReference type="Gene3D" id="1.20.1070.10">
    <property type="entry name" value="Rhodopsin 7-helix transmembrane proteins"/>
    <property type="match status" value="1"/>
</dbReference>
<dbReference type="Gene3D" id="2.10.25.10">
    <property type="entry name" value="Laminin"/>
    <property type="match status" value="5"/>
</dbReference>
<dbReference type="InterPro" id="IPR000203">
    <property type="entry name" value="GPS"/>
</dbReference>
<dbReference type="PANTHER" id="PTHR12011">
    <property type="entry name" value="ADHESION G-PROTEIN COUPLED RECEPTOR"/>
    <property type="match status" value="1"/>
</dbReference>
<evidence type="ECO:0000259" key="18">
    <source>
        <dbReference type="PROSITE" id="PS50261"/>
    </source>
</evidence>
<evidence type="ECO:0000256" key="15">
    <source>
        <dbReference type="SAM" id="SignalP"/>
    </source>
</evidence>
<comment type="subcellular location">
    <subcellularLocation>
        <location evidence="1">Cell membrane</location>
        <topology evidence="1">Multi-pass membrane protein</topology>
    </subcellularLocation>
</comment>
<dbReference type="InterPro" id="IPR000152">
    <property type="entry name" value="EGF-type_Asp/Asn_hydroxyl_site"/>
</dbReference>
<dbReference type="FunFam" id="2.10.25.10:FF:000038">
    <property type="entry name" value="Fibrillin 2"/>
    <property type="match status" value="1"/>
</dbReference>
<dbReference type="OrthoDB" id="1100386at2759"/>
<keyword evidence="3 13" id="KW-0245">EGF-like domain</keyword>
<feature type="domain" description="EGF-like" evidence="16">
    <location>
        <begin position="236"/>
        <end position="273"/>
    </location>
</feature>
<evidence type="ECO:0000256" key="5">
    <source>
        <dbReference type="ARBA" id="ARBA00022729"/>
    </source>
</evidence>
<accession>A0A6A5EAD7</accession>
<dbReference type="PROSITE" id="PS50261">
    <property type="entry name" value="G_PROTEIN_RECEP_F2_4"/>
    <property type="match status" value="1"/>
</dbReference>
<dbReference type="InterPro" id="IPR049883">
    <property type="entry name" value="NOTCH1_EGF-like"/>
</dbReference>
<dbReference type="InterPro" id="IPR001881">
    <property type="entry name" value="EGF-like_Ca-bd_dom"/>
</dbReference>
<dbReference type="PROSITE" id="PS01187">
    <property type="entry name" value="EGF_CA"/>
    <property type="match status" value="3"/>
</dbReference>
<evidence type="ECO:0000313" key="19">
    <source>
        <dbReference type="EMBL" id="KAF1379626.1"/>
    </source>
</evidence>
<feature type="transmembrane region" description="Helical" evidence="14">
    <location>
        <begin position="629"/>
        <end position="647"/>
    </location>
</feature>
<dbReference type="InterPro" id="IPR017981">
    <property type="entry name" value="GPCR_2-like_7TM"/>
</dbReference>
<comment type="caution">
    <text evidence="19">The sequence shown here is derived from an EMBL/GenBank/DDBJ whole genome shotgun (WGS) entry which is preliminary data.</text>
</comment>
<feature type="domain" description="EGF-like" evidence="16">
    <location>
        <begin position="140"/>
        <end position="177"/>
    </location>
</feature>
<evidence type="ECO:0000259" key="17">
    <source>
        <dbReference type="PROSITE" id="PS50221"/>
    </source>
</evidence>
<comment type="caution">
    <text evidence="13">Lacks conserved residue(s) required for the propagation of feature annotation.</text>
</comment>
<keyword evidence="10 14" id="KW-0472">Membrane</keyword>
<dbReference type="GO" id="GO:0007166">
    <property type="term" value="P:cell surface receptor signaling pathway"/>
    <property type="evidence" value="ECO:0007669"/>
    <property type="project" value="InterPro"/>
</dbReference>
<sequence length="876" mass="96431">MAARWKLLILALYLSLVMVLSQTGCPEGYSLEDETCVDYDECAEDEDYPDVIGQCGEDATCHNTNGSFYCRCLDGYRSSGDETSPTCKDINECAEDGGICGLNAICFNTIPHYSCICDDGFISTTGVESFRHGDNVTCQDTDECLGEKVCGQNATCVNTPGSYLCVCNAGFGLKSGKSNFSGNQEQCEDTDECQREKVCGHNATCVNTPGSYLCVYNAGFELKSGKSNFSGNQEQDTDECQREKVCGHNATCVNTPGSYLCVYNAGFGLKSGKSNFSGNQEQDICMIDKTICGNGTCHHGANSHYCACHAGFTNYGNKGSRCTALNCDVFKNMSILEEKLNSSHNLMMQLKKSCLDLTESENPTEVDGEELLKRLLSLIDHLLSRGAFKDNRKVSTFLNMVENILGFIGPFIKPPGTTRSSTHTEMGLRIHKGADLPQGAVTLSSNHVRLDIQLETAAGEPSYYPGFTTVSLLSYANLEDSADGFFSGMKRQADESFKINSKVVTATVSNRNTSHLKEPVKLTFNHLKQSNESNHTCVFWDSSENGGSWSARGCSVVESSPNYTMCSCNHLSSFAVLMALYEIKDNNNNFVLKLITQAGLSLSLICLFLCILTFSLIRSIKSPRTTIHLHLCISLFFATVIFLAGFSRTENRVGCAVVAGLLHFFFLAAFCWMCLEGIQLFRMVVLVFNANFKILYMMAGGYGVPAVIVAIAALANPKGYGTETYCWLNLEFIWSFFAPACVIIIVNVFFFLITVWKLAQKFSSLNPDLDNLQKIKAFTITAVAQLCLLGTMWIFGCFQFEDTIISSYLFTIFGSFQGVMLFVMHCLFSKQVREEYGNILSRFCAPGKKSYSNFNYSHTSKAHASKSTQDTGESRI</sequence>
<evidence type="ECO:0008006" key="21">
    <source>
        <dbReference type="Google" id="ProtNLM"/>
    </source>
</evidence>
<dbReference type="PROSITE" id="PS50026">
    <property type="entry name" value="EGF_3"/>
    <property type="match status" value="5"/>
</dbReference>
<evidence type="ECO:0000256" key="1">
    <source>
        <dbReference type="ARBA" id="ARBA00004651"/>
    </source>
</evidence>
<feature type="transmembrane region" description="Helical" evidence="14">
    <location>
        <begin position="808"/>
        <end position="828"/>
    </location>
</feature>
<reference evidence="19 20" key="1">
    <citation type="submission" date="2019-06" db="EMBL/GenBank/DDBJ databases">
        <title>A chromosome-scale genome assembly of the European perch, Perca fluviatilis.</title>
        <authorList>
            <person name="Roques C."/>
            <person name="Zahm M."/>
            <person name="Cabau C."/>
            <person name="Klopp C."/>
            <person name="Bouchez O."/>
            <person name="Donnadieu C."/>
            <person name="Kuhl H."/>
            <person name="Gislard M."/>
            <person name="Guendouz S."/>
            <person name="Journot L."/>
            <person name="Haffray P."/>
            <person name="Bestin A."/>
            <person name="Morvezen R."/>
            <person name="Feron R."/>
            <person name="Wen M."/>
            <person name="Jouanno E."/>
            <person name="Herpin A."/>
            <person name="Schartl M."/>
            <person name="Postlethwait J."/>
            <person name="Schaerlinger B."/>
            <person name="Chardard D."/>
            <person name="Lecocq T."/>
            <person name="Poncet C."/>
            <person name="Jaffrelo L."/>
            <person name="Lampietro C."/>
            <person name="Guiguen Y."/>
        </authorList>
    </citation>
    <scope>NUCLEOTIDE SEQUENCE [LARGE SCALE GENOMIC DNA]</scope>
    <source>
        <tissue evidence="19">Blood</tissue>
    </source>
</reference>
<feature type="transmembrane region" description="Helical" evidence="14">
    <location>
        <begin position="736"/>
        <end position="756"/>
    </location>
</feature>
<dbReference type="GO" id="GO:0007155">
    <property type="term" value="P:cell adhesion"/>
    <property type="evidence" value="ECO:0007669"/>
    <property type="project" value="UniProtKB-KW"/>
</dbReference>
<dbReference type="PROSITE" id="PS50221">
    <property type="entry name" value="GAIN_B"/>
    <property type="match status" value="1"/>
</dbReference>
<keyword evidence="4 14" id="KW-0812">Transmembrane</keyword>
<keyword evidence="12" id="KW-0325">Glycoprotein</keyword>
<dbReference type="InterPro" id="IPR046338">
    <property type="entry name" value="GAIN_dom_sf"/>
</dbReference>
<evidence type="ECO:0000256" key="2">
    <source>
        <dbReference type="ARBA" id="ARBA00022475"/>
    </source>
</evidence>
<dbReference type="Pfam" id="PF00002">
    <property type="entry name" value="7tm_2"/>
    <property type="match status" value="1"/>
</dbReference>
<dbReference type="EMBL" id="VHII01000015">
    <property type="protein sequence ID" value="KAF1379626.1"/>
    <property type="molecule type" value="Genomic_DNA"/>
</dbReference>
<keyword evidence="5 15" id="KW-0732">Signal</keyword>
<evidence type="ECO:0000256" key="13">
    <source>
        <dbReference type="PROSITE-ProRule" id="PRU00076"/>
    </source>
</evidence>
<feature type="domain" description="G-protein coupled receptors family 2 profile 2" evidence="18">
    <location>
        <begin position="592"/>
        <end position="829"/>
    </location>
</feature>
<dbReference type="PRINTS" id="PR00249">
    <property type="entry name" value="GPCRSECRETIN"/>
</dbReference>
<evidence type="ECO:0000256" key="12">
    <source>
        <dbReference type="ARBA" id="ARBA00023180"/>
    </source>
</evidence>
<feature type="transmembrane region" description="Helical" evidence="14">
    <location>
        <begin position="695"/>
        <end position="716"/>
    </location>
</feature>